<organism evidence="2 3">
    <name type="scientific">Oryzihumus leptocrescens</name>
    <dbReference type="NCBI Taxonomy" id="297536"/>
    <lineage>
        <taxon>Bacteria</taxon>
        <taxon>Bacillati</taxon>
        <taxon>Actinomycetota</taxon>
        <taxon>Actinomycetes</taxon>
        <taxon>Micrococcales</taxon>
        <taxon>Intrasporangiaceae</taxon>
        <taxon>Oryzihumus</taxon>
    </lineage>
</organism>
<evidence type="ECO:0000313" key="2">
    <source>
        <dbReference type="EMBL" id="TQL59572.1"/>
    </source>
</evidence>
<sequence>MKLSGGASRRVKLCALAAVGAVVVSGVVVRQAAADSPPQRVLQSVRVEMGPDGTIFGIRSTNVRKVEGRAYTSDEHDYDPAKTVRDLPVRVVTSYRAGNRSGSDLRDLRGYTGPLQIDLTVQNTTVHPEPLSYDQAGARRQQYALVGVPLTVVASADLGPASLRQVVTQSDTGAPVTNGVLSQTSEGVGHVQWASLLAPPQLAPSATFSLVEDAKNFQVPSFDLGVQLGLATDDSTRSLVHSAFGDGGSSQLRLESDTIKLIGRVASVLADAGSQLNSVKEQLHFSAGTLGTRTVGDLTSSTQTVAASTKQLSGELSALASDLSAALNTTNSAAVAQMRASVQAVQALLGDTASPPAAPTVTGSGCTTEVTNKPQANSVYGQLNEVITQLNGLSSATGRCSDTIRASLLATIGSNDPTTCTTVTSAICTISSAADVLTGVMSSLQAESADAATLIDQNGVTNETNTAYAALATTISSLQSAAADLKTKGSQNDDSTQAIKAELDRIHGEVIAAQGALDARINDLGDRLAALHAEAAAGLQEMGADPAAAGSIQAQAAQLGAAICDLHSSADISDQAVKQLRDLTTGTDCANQDIHGAGPDPLVTRLGAQAAKWKQLADDTDPTSSPMAAVISQLAGLRTSLATIATDLSNLSSTVNDNVQGGINQVVTAIAGLYDTDPATTDPVTALGEAIGGITGRQADLKSKITAAFNGYQTSVGAERDTVQAQIPVVDAQRRLSETDISTLFATASGGLTTAADTIAQRGKASIDAQNANVGAQTVQFQKLMDRSVSSALTSIDSSVRSSNADLGTAEKILTGDLQNVLIDLGSRGGAAGGGRGLLGIIQQQEAQTQTSTARLGTANQEASQFGNVRAEDLGGVYLQQAQLQRALDLQAAFPAFTLDLPNGSQHVTVYSFHVRGVR</sequence>
<evidence type="ECO:0000256" key="1">
    <source>
        <dbReference type="SAM" id="SignalP"/>
    </source>
</evidence>
<feature type="signal peptide" evidence="1">
    <location>
        <begin position="1"/>
        <end position="17"/>
    </location>
</feature>
<proteinExistence type="predicted"/>
<name>A0A542ZGS0_9MICO</name>
<dbReference type="EMBL" id="VFOQ01000001">
    <property type="protein sequence ID" value="TQL59572.1"/>
    <property type="molecule type" value="Genomic_DNA"/>
</dbReference>
<dbReference type="AlphaFoldDB" id="A0A542ZGS0"/>
<keyword evidence="1" id="KW-0732">Signal</keyword>
<feature type="chain" id="PRO_5039413550" evidence="1">
    <location>
        <begin position="18"/>
        <end position="919"/>
    </location>
</feature>
<dbReference type="Proteomes" id="UP000319514">
    <property type="component" value="Unassembled WGS sequence"/>
</dbReference>
<keyword evidence="3" id="KW-1185">Reference proteome</keyword>
<accession>A0A542ZGS0</accession>
<evidence type="ECO:0000313" key="3">
    <source>
        <dbReference type="Proteomes" id="UP000319514"/>
    </source>
</evidence>
<comment type="caution">
    <text evidence="2">The sequence shown here is derived from an EMBL/GenBank/DDBJ whole genome shotgun (WGS) entry which is preliminary data.</text>
</comment>
<reference evidence="2 3" key="1">
    <citation type="submission" date="2019-06" db="EMBL/GenBank/DDBJ databases">
        <title>Sequencing the genomes of 1000 actinobacteria strains.</title>
        <authorList>
            <person name="Klenk H.-P."/>
        </authorList>
    </citation>
    <scope>NUCLEOTIDE SEQUENCE [LARGE SCALE GENOMIC DNA]</scope>
    <source>
        <strain evidence="2 3">DSM 18082</strain>
    </source>
</reference>
<protein>
    <submittedName>
        <fullName evidence="2">Uncharacterized protein</fullName>
    </submittedName>
</protein>
<gene>
    <name evidence="2" type="ORF">FB474_0928</name>
</gene>